<feature type="transmembrane region" description="Helical" evidence="7">
    <location>
        <begin position="12"/>
        <end position="32"/>
    </location>
</feature>
<evidence type="ECO:0000313" key="10">
    <source>
        <dbReference type="Proteomes" id="UP000233387"/>
    </source>
</evidence>
<dbReference type="AlphaFoldDB" id="A0A2N3IAX3"/>
<dbReference type="InterPro" id="IPR017473">
    <property type="entry name" value="Undecaprenyl-P_gluc_Ptfrase"/>
</dbReference>
<dbReference type="NCBIfam" id="TIGR03023">
    <property type="entry name" value="WcaJ_sugtrans"/>
    <property type="match status" value="1"/>
</dbReference>
<reference evidence="9 10" key="1">
    <citation type="submission" date="2017-06" db="EMBL/GenBank/DDBJ databases">
        <title>Raineya orbicola gen. nov., sp. nov. a slightly thermophilic bacterium of the phylum Bacteroidetes and the description of Raineyaceae fam. nov.</title>
        <authorList>
            <person name="Albuquerque L."/>
            <person name="Polonia A.R.M."/>
            <person name="Barroso C."/>
            <person name="Froufe H.J.C."/>
            <person name="Lage O."/>
            <person name="Lobo-Da-Cunha A."/>
            <person name="Egas C."/>
            <person name="Da Costa M.S."/>
        </authorList>
    </citation>
    <scope>NUCLEOTIDE SEQUENCE [LARGE SCALE GENOMIC DNA]</scope>
    <source>
        <strain evidence="9 10">SPSPC-11</strain>
    </source>
</reference>
<dbReference type="RefSeq" id="WP_101359304.1">
    <property type="nucleotide sequence ID" value="NZ_NKXO01000034.1"/>
</dbReference>
<dbReference type="OrthoDB" id="9808602at2"/>
<comment type="caution">
    <text evidence="9">The sequence shown here is derived from an EMBL/GenBank/DDBJ whole genome shotgun (WGS) entry which is preliminary data.</text>
</comment>
<dbReference type="GO" id="GO:0016020">
    <property type="term" value="C:membrane"/>
    <property type="evidence" value="ECO:0007669"/>
    <property type="project" value="UniProtKB-SubCell"/>
</dbReference>
<dbReference type="InterPro" id="IPR017475">
    <property type="entry name" value="EPS_sugar_tfrase"/>
</dbReference>
<comment type="subcellular location">
    <subcellularLocation>
        <location evidence="1">Membrane</location>
        <topology evidence="1">Multi-pass membrane protein</topology>
    </subcellularLocation>
</comment>
<name>A0A2N3IAX3_9BACT</name>
<keyword evidence="10" id="KW-1185">Reference proteome</keyword>
<comment type="similarity">
    <text evidence="2">Belongs to the bacterial sugar transferase family.</text>
</comment>
<evidence type="ECO:0000256" key="1">
    <source>
        <dbReference type="ARBA" id="ARBA00004141"/>
    </source>
</evidence>
<keyword evidence="4 7" id="KW-0812">Transmembrane</keyword>
<dbReference type="Gene3D" id="3.40.50.720">
    <property type="entry name" value="NAD(P)-binding Rossmann-like Domain"/>
    <property type="match status" value="1"/>
</dbReference>
<dbReference type="InterPro" id="IPR003362">
    <property type="entry name" value="Bact_transf"/>
</dbReference>
<evidence type="ECO:0000256" key="6">
    <source>
        <dbReference type="ARBA" id="ARBA00023136"/>
    </source>
</evidence>
<dbReference type="NCBIfam" id="TIGR03025">
    <property type="entry name" value="EPS_sugtrans"/>
    <property type="match status" value="1"/>
</dbReference>
<dbReference type="PANTHER" id="PTHR30576:SF0">
    <property type="entry name" value="UNDECAPRENYL-PHOSPHATE N-ACETYLGALACTOSAMINYL 1-PHOSPHATE TRANSFERASE-RELATED"/>
    <property type="match status" value="1"/>
</dbReference>
<organism evidence="9 10">
    <name type="scientific">Raineya orbicola</name>
    <dbReference type="NCBI Taxonomy" id="2016530"/>
    <lineage>
        <taxon>Bacteria</taxon>
        <taxon>Pseudomonadati</taxon>
        <taxon>Bacteroidota</taxon>
        <taxon>Cytophagia</taxon>
        <taxon>Cytophagales</taxon>
        <taxon>Raineyaceae</taxon>
        <taxon>Raineya</taxon>
    </lineage>
</organism>
<evidence type="ECO:0000259" key="8">
    <source>
        <dbReference type="Pfam" id="PF02397"/>
    </source>
</evidence>
<keyword evidence="3 9" id="KW-0808">Transferase</keyword>
<protein>
    <submittedName>
        <fullName evidence="9">Undecaprenyl-phosphate glucose phosphotransferase</fullName>
    </submittedName>
</protein>
<accession>A0A2N3IAX3</accession>
<dbReference type="Pfam" id="PF13727">
    <property type="entry name" value="CoA_binding_3"/>
    <property type="match status" value="1"/>
</dbReference>
<dbReference type="GO" id="GO:0016780">
    <property type="term" value="F:phosphotransferase activity, for other substituted phosphate groups"/>
    <property type="evidence" value="ECO:0007669"/>
    <property type="project" value="TreeGrafter"/>
</dbReference>
<evidence type="ECO:0000256" key="5">
    <source>
        <dbReference type="ARBA" id="ARBA00022989"/>
    </source>
</evidence>
<sequence length="461" mass="54569">MEQSSYRRLVRFFYSLGDIFALNLAFLIAYLIRFKSFRGVFEEPYWYVGIYANVVWIGIAIFAKTYQISRLEEYWTIIRKMLKAIAWHFALMAIFLVLIQEKAYSRFHLIVSYSTFTTLIAIWRVLILWLLRVYRKMGYNQIRIVIVGYGKAGLDLYNFVTKNKDRGYQFWGFFDEKEENNSLVKGKLKDLEKFVLENNIDEIYCSLDSISREQLKKITQFADNQLKRIRLLPNLKDFTAAEVAVEQFGNVPVVLSRREPLNDAFNQFLKRSFDIFFSLFVILFIFTWLFPIIALLIKLTSKGPVFFKQKRAGKDGKIFWVYKFRTMTYQKDAEFVQATRNDSRVTKIGKFLRKTSLDELPQFFNVLLGDMTVVGPRPHPLELNNTFQHIVEKYMVRHLVKPGVTGLAQVKGYRGETRDVRSMINRVKMDVFYIENWSFWLDILIIFWTIKAIFKGDKNAF</sequence>
<feature type="transmembrane region" description="Helical" evidence="7">
    <location>
        <begin position="275"/>
        <end position="297"/>
    </location>
</feature>
<proteinExistence type="inferred from homology"/>
<gene>
    <name evidence="9" type="ORF">Rain11_2038</name>
</gene>
<dbReference type="EMBL" id="NKXO01000034">
    <property type="protein sequence ID" value="PKQ67425.1"/>
    <property type="molecule type" value="Genomic_DNA"/>
</dbReference>
<keyword evidence="5 7" id="KW-1133">Transmembrane helix</keyword>
<dbReference type="PANTHER" id="PTHR30576">
    <property type="entry name" value="COLANIC BIOSYNTHESIS UDP-GLUCOSE LIPID CARRIER TRANSFERASE"/>
    <property type="match status" value="1"/>
</dbReference>
<feature type="transmembrane region" description="Helical" evidence="7">
    <location>
        <begin position="44"/>
        <end position="63"/>
    </location>
</feature>
<dbReference type="Pfam" id="PF02397">
    <property type="entry name" value="Bac_transf"/>
    <property type="match status" value="1"/>
</dbReference>
<evidence type="ECO:0000256" key="4">
    <source>
        <dbReference type="ARBA" id="ARBA00022692"/>
    </source>
</evidence>
<feature type="transmembrane region" description="Helical" evidence="7">
    <location>
        <begin position="84"/>
        <end position="104"/>
    </location>
</feature>
<evidence type="ECO:0000313" key="9">
    <source>
        <dbReference type="EMBL" id="PKQ67425.1"/>
    </source>
</evidence>
<evidence type="ECO:0000256" key="7">
    <source>
        <dbReference type="SAM" id="Phobius"/>
    </source>
</evidence>
<evidence type="ECO:0000256" key="2">
    <source>
        <dbReference type="ARBA" id="ARBA00006464"/>
    </source>
</evidence>
<dbReference type="Proteomes" id="UP000233387">
    <property type="component" value="Unassembled WGS sequence"/>
</dbReference>
<keyword evidence="6 7" id="KW-0472">Membrane</keyword>
<evidence type="ECO:0000256" key="3">
    <source>
        <dbReference type="ARBA" id="ARBA00022679"/>
    </source>
</evidence>
<feature type="domain" description="Bacterial sugar transferase" evidence="8">
    <location>
        <begin position="270"/>
        <end position="455"/>
    </location>
</feature>
<feature type="transmembrane region" description="Helical" evidence="7">
    <location>
        <begin position="110"/>
        <end position="131"/>
    </location>
</feature>